<feature type="signal peptide" evidence="2">
    <location>
        <begin position="1"/>
        <end position="27"/>
    </location>
</feature>
<proteinExistence type="predicted"/>
<name>A0A934UWF6_9MICO</name>
<accession>A0A934UWF6</accession>
<evidence type="ECO:0000256" key="1">
    <source>
        <dbReference type="SAM" id="MobiDB-lite"/>
    </source>
</evidence>
<dbReference type="EMBL" id="JAEHOH010000018">
    <property type="protein sequence ID" value="MBK0419867.1"/>
    <property type="molecule type" value="Genomic_DNA"/>
</dbReference>
<feature type="region of interest" description="Disordered" evidence="1">
    <location>
        <begin position="22"/>
        <end position="53"/>
    </location>
</feature>
<evidence type="ECO:0000313" key="4">
    <source>
        <dbReference type="Proteomes" id="UP000608530"/>
    </source>
</evidence>
<comment type="caution">
    <text evidence="3">The sequence shown here is derived from an EMBL/GenBank/DDBJ whole genome shotgun (WGS) entry which is preliminary data.</text>
</comment>
<dbReference type="AlphaFoldDB" id="A0A934UWF6"/>
<evidence type="ECO:0000313" key="3">
    <source>
        <dbReference type="EMBL" id="MBK0419867.1"/>
    </source>
</evidence>
<feature type="compositionally biased region" description="Low complexity" evidence="1">
    <location>
        <begin position="36"/>
        <end position="48"/>
    </location>
</feature>
<evidence type="ECO:0000256" key="2">
    <source>
        <dbReference type="SAM" id="SignalP"/>
    </source>
</evidence>
<gene>
    <name evidence="3" type="ORF">JD276_12570</name>
</gene>
<dbReference type="RefSeq" id="WP_200116009.1">
    <property type="nucleotide sequence ID" value="NZ_JAEHOH010000018.1"/>
</dbReference>
<protein>
    <recommendedName>
        <fullName evidence="5">DUF4352 domain-containing protein</fullName>
    </recommendedName>
</protein>
<dbReference type="Proteomes" id="UP000608530">
    <property type="component" value="Unassembled WGS sequence"/>
</dbReference>
<sequence>MKKIPIGLSALAAAALLLTGCSSDSDAPNPPETDQEPPISTEESTSESNGSAAALGAVRINEVVTYSITELRRCEPVDQDMIETELELQGLGEHEGERIQIDVYLETIAGAPHNHFSWTGPEGVFSSDPLDGTGSDARITWGAEDASVLGSDTLFDSMTGEDQIMVDFDLQVPAETIACR</sequence>
<evidence type="ECO:0008006" key="5">
    <source>
        <dbReference type="Google" id="ProtNLM"/>
    </source>
</evidence>
<keyword evidence="2" id="KW-0732">Signal</keyword>
<organism evidence="3 4">
    <name type="scientific">Leucobacter chromiisoli</name>
    <dbReference type="NCBI Taxonomy" id="2796471"/>
    <lineage>
        <taxon>Bacteria</taxon>
        <taxon>Bacillati</taxon>
        <taxon>Actinomycetota</taxon>
        <taxon>Actinomycetes</taxon>
        <taxon>Micrococcales</taxon>
        <taxon>Microbacteriaceae</taxon>
        <taxon>Leucobacter</taxon>
    </lineage>
</organism>
<dbReference type="PROSITE" id="PS51257">
    <property type="entry name" value="PROKAR_LIPOPROTEIN"/>
    <property type="match status" value="1"/>
</dbReference>
<feature type="chain" id="PRO_5036874512" description="DUF4352 domain-containing protein" evidence="2">
    <location>
        <begin position="28"/>
        <end position="180"/>
    </location>
</feature>
<reference evidence="3" key="1">
    <citation type="submission" date="2020-12" db="EMBL/GenBank/DDBJ databases">
        <title>Leucobacter sp. CAS1, isolated from Chromium sludge.</title>
        <authorList>
            <person name="Xu Z."/>
        </authorList>
    </citation>
    <scope>NUCLEOTIDE SEQUENCE</scope>
    <source>
        <strain evidence="3">CSA1</strain>
    </source>
</reference>
<keyword evidence="4" id="KW-1185">Reference proteome</keyword>